<accession>A0A839NJ97</accession>
<protein>
    <submittedName>
        <fullName evidence="1">Carbon monoxide dehydrogenase subunit G</fullName>
    </submittedName>
</protein>
<keyword evidence="2" id="KW-1185">Reference proteome</keyword>
<dbReference type="Gene3D" id="3.30.530.20">
    <property type="match status" value="1"/>
</dbReference>
<sequence length="147" mass="15758">MGDLVVERASSASVAELWQVATDWDGHGRFFPGTSVRALTPDSAVGQRVSAITRIGPLRLHDEMRVTRWEPPGASGRCEVRKVGRVFGGRTVIEVEPVGSGSLLRWTTDVGPAPRLAHRLLSPVSKLIAAPLYRRVVGGMVAEAGHG</sequence>
<reference evidence="1 2" key="1">
    <citation type="submission" date="2020-08" db="EMBL/GenBank/DDBJ databases">
        <title>Sequencing the genomes of 1000 actinobacteria strains.</title>
        <authorList>
            <person name="Klenk H.-P."/>
        </authorList>
    </citation>
    <scope>NUCLEOTIDE SEQUENCE [LARGE SCALE GENOMIC DNA]</scope>
    <source>
        <strain evidence="1 2">DSM 105369</strain>
    </source>
</reference>
<comment type="caution">
    <text evidence="1">The sequence shown here is derived from an EMBL/GenBank/DDBJ whole genome shotgun (WGS) entry which is preliminary data.</text>
</comment>
<dbReference type="RefSeq" id="WP_183322884.1">
    <property type="nucleotide sequence ID" value="NZ_JACHVQ010000005.1"/>
</dbReference>
<dbReference type="AlphaFoldDB" id="A0A839NJ97"/>
<dbReference type="SUPFAM" id="SSF55961">
    <property type="entry name" value="Bet v1-like"/>
    <property type="match status" value="1"/>
</dbReference>
<proteinExistence type="predicted"/>
<dbReference type="EMBL" id="JACHVQ010000005">
    <property type="protein sequence ID" value="MBB2894442.1"/>
    <property type="molecule type" value="Genomic_DNA"/>
</dbReference>
<evidence type="ECO:0000313" key="2">
    <source>
        <dbReference type="Proteomes" id="UP000559182"/>
    </source>
</evidence>
<organism evidence="1 2">
    <name type="scientific">Flexivirga oryzae</name>
    <dbReference type="NCBI Taxonomy" id="1794944"/>
    <lineage>
        <taxon>Bacteria</taxon>
        <taxon>Bacillati</taxon>
        <taxon>Actinomycetota</taxon>
        <taxon>Actinomycetes</taxon>
        <taxon>Micrococcales</taxon>
        <taxon>Dermacoccaceae</taxon>
        <taxon>Flexivirga</taxon>
    </lineage>
</organism>
<name>A0A839NJ97_9MICO</name>
<dbReference type="InterPro" id="IPR019587">
    <property type="entry name" value="Polyketide_cyclase/dehydratase"/>
</dbReference>
<dbReference type="Proteomes" id="UP000559182">
    <property type="component" value="Unassembled WGS sequence"/>
</dbReference>
<gene>
    <name evidence="1" type="ORF">FHU39_004484</name>
</gene>
<evidence type="ECO:0000313" key="1">
    <source>
        <dbReference type="EMBL" id="MBB2894442.1"/>
    </source>
</evidence>
<dbReference type="Pfam" id="PF10604">
    <property type="entry name" value="Polyketide_cyc2"/>
    <property type="match status" value="1"/>
</dbReference>
<dbReference type="InterPro" id="IPR023393">
    <property type="entry name" value="START-like_dom_sf"/>
</dbReference>